<protein>
    <submittedName>
        <fullName evidence="2">Uncharacterized protein</fullName>
    </submittedName>
</protein>
<dbReference type="AlphaFoldDB" id="A0A317XPW9"/>
<accession>A0A317XPW9</accession>
<sequence>MSCLEDDAPEANAPTIAGKTTERGPTKKHQHHYCTNYKLLVRGLIVQFVSVDLFRGCMKSLLSGPRCQALCATAADRLDETGLNRPGLSRAALLRSDRSTGSLQPSWAIAVVNTVTGIQFQAHTGQLAWYSTELCTRLSASMCCEVLEMPREERVAGFREGSPSRCIIGHTVCDSCWTSPVLDPIPSPTRKFRIPTLLGLRCKVDRSLIVGHLDLSKPAS</sequence>
<name>A0A317XPW9_9BASI</name>
<evidence type="ECO:0000256" key="1">
    <source>
        <dbReference type="SAM" id="MobiDB-lite"/>
    </source>
</evidence>
<dbReference type="Proteomes" id="UP000246740">
    <property type="component" value="Unassembled WGS sequence"/>
</dbReference>
<proteinExistence type="predicted"/>
<evidence type="ECO:0000313" key="3">
    <source>
        <dbReference type="Proteomes" id="UP000246740"/>
    </source>
</evidence>
<reference evidence="2 3" key="1">
    <citation type="journal article" date="2018" name="Mol. Biol. Evol.">
        <title>Broad Genomic Sampling Reveals a Smut Pathogenic Ancestry of the Fungal Clade Ustilaginomycotina.</title>
        <authorList>
            <person name="Kijpornyongpan T."/>
            <person name="Mondo S.J."/>
            <person name="Barry K."/>
            <person name="Sandor L."/>
            <person name="Lee J."/>
            <person name="Lipzen A."/>
            <person name="Pangilinan J."/>
            <person name="LaButti K."/>
            <person name="Hainaut M."/>
            <person name="Henrissat B."/>
            <person name="Grigoriev I.V."/>
            <person name="Spatafora J.W."/>
            <person name="Aime M.C."/>
        </authorList>
    </citation>
    <scope>NUCLEOTIDE SEQUENCE [LARGE SCALE GENOMIC DNA]</scope>
    <source>
        <strain evidence="2 3">MCA 3645</strain>
    </source>
</reference>
<feature type="region of interest" description="Disordered" evidence="1">
    <location>
        <begin position="1"/>
        <end position="28"/>
    </location>
</feature>
<evidence type="ECO:0000313" key="2">
    <source>
        <dbReference type="EMBL" id="PWY99340.1"/>
    </source>
</evidence>
<dbReference type="EMBL" id="KZ819195">
    <property type="protein sequence ID" value="PWY99340.1"/>
    <property type="molecule type" value="Genomic_DNA"/>
</dbReference>
<keyword evidence="3" id="KW-1185">Reference proteome</keyword>
<gene>
    <name evidence="2" type="ORF">BCV70DRAFT_232286</name>
</gene>
<organism evidence="2 3">
    <name type="scientific">Testicularia cyperi</name>
    <dbReference type="NCBI Taxonomy" id="1882483"/>
    <lineage>
        <taxon>Eukaryota</taxon>
        <taxon>Fungi</taxon>
        <taxon>Dikarya</taxon>
        <taxon>Basidiomycota</taxon>
        <taxon>Ustilaginomycotina</taxon>
        <taxon>Ustilaginomycetes</taxon>
        <taxon>Ustilaginales</taxon>
        <taxon>Anthracoideaceae</taxon>
        <taxon>Testicularia</taxon>
    </lineage>
</organism>
<dbReference type="InParanoid" id="A0A317XPW9"/>